<dbReference type="InterPro" id="IPR003749">
    <property type="entry name" value="ThiS/MoaD-like"/>
</dbReference>
<evidence type="ECO:0000313" key="1">
    <source>
        <dbReference type="EMBL" id="HDS11058.1"/>
    </source>
</evidence>
<organism evidence="1">
    <name type="scientific">Fervidicoccus fontis</name>
    <dbReference type="NCBI Taxonomy" id="683846"/>
    <lineage>
        <taxon>Archaea</taxon>
        <taxon>Thermoproteota</taxon>
        <taxon>Thermoprotei</taxon>
        <taxon>Fervidicoccales</taxon>
        <taxon>Fervidicoccaceae</taxon>
        <taxon>Fervidicoccus</taxon>
    </lineage>
</organism>
<protein>
    <submittedName>
        <fullName evidence="1">MoaD/ThiS family protein</fullName>
    </submittedName>
</protein>
<dbReference type="AlphaFoldDB" id="A0A7C1E9S9"/>
<name>A0A7C1E9S9_9CREN</name>
<proteinExistence type="predicted"/>
<dbReference type="Pfam" id="PF02597">
    <property type="entry name" value="ThiS"/>
    <property type="match status" value="1"/>
</dbReference>
<dbReference type="InterPro" id="IPR016155">
    <property type="entry name" value="Mopterin_synth/thiamin_S_b"/>
</dbReference>
<accession>A0A7C1E9S9</accession>
<dbReference type="InterPro" id="IPR012675">
    <property type="entry name" value="Beta-grasp_dom_sf"/>
</dbReference>
<dbReference type="EMBL" id="DSDY01000166">
    <property type="protein sequence ID" value="HDS11058.1"/>
    <property type="molecule type" value="Genomic_DNA"/>
</dbReference>
<sequence length="84" mass="9067">MVVVKVFGYIADIMGWDEKSVDVKGEAELRELLESIVEQEKLVKIIELIGKGQAKILVNGVEASLSTIMQQGDEVAIIPLPSGG</sequence>
<comment type="caution">
    <text evidence="1">The sequence shown here is derived from an EMBL/GenBank/DDBJ whole genome shotgun (WGS) entry which is preliminary data.</text>
</comment>
<dbReference type="Gene3D" id="3.10.20.30">
    <property type="match status" value="1"/>
</dbReference>
<reference evidence="1" key="1">
    <citation type="journal article" date="2020" name="mSystems">
        <title>Genome- and Community-Level Interaction Insights into Carbon Utilization and Element Cycling Functions of Hydrothermarchaeota in Hydrothermal Sediment.</title>
        <authorList>
            <person name="Zhou Z."/>
            <person name="Liu Y."/>
            <person name="Xu W."/>
            <person name="Pan J."/>
            <person name="Luo Z.H."/>
            <person name="Li M."/>
        </authorList>
    </citation>
    <scope>NUCLEOTIDE SEQUENCE [LARGE SCALE GENOMIC DNA]</scope>
    <source>
        <strain evidence="1">SpSt-123</strain>
    </source>
</reference>
<dbReference type="SUPFAM" id="SSF54285">
    <property type="entry name" value="MoaD/ThiS"/>
    <property type="match status" value="1"/>
</dbReference>
<gene>
    <name evidence="1" type="ORF">ENO04_05550</name>
</gene>